<keyword evidence="8" id="KW-1185">Reference proteome</keyword>
<keyword evidence="5" id="KW-0777">Teichoic acid biosynthesis</keyword>
<dbReference type="GO" id="GO:0019350">
    <property type="term" value="P:teichoic acid biosynthetic process"/>
    <property type="evidence" value="ECO:0007669"/>
    <property type="project" value="UniProtKB-KW"/>
</dbReference>
<dbReference type="PANTHER" id="PTHR37316">
    <property type="entry name" value="TEICHOIC ACID GLYCEROL-PHOSPHATE PRIMASE"/>
    <property type="match status" value="1"/>
</dbReference>
<comment type="caution">
    <text evidence="7">The sequence shown here is derived from an EMBL/GenBank/DDBJ whole genome shotgun (WGS) entry which is preliminary data.</text>
</comment>
<proteinExistence type="inferred from homology"/>
<name>A0A3L8P5J7_9ACTN</name>
<dbReference type="OrthoDB" id="8549922at2"/>
<dbReference type="EMBL" id="RDBE01000001">
    <property type="protein sequence ID" value="RLV50451.1"/>
    <property type="molecule type" value="Genomic_DNA"/>
</dbReference>
<dbReference type="InterPro" id="IPR051612">
    <property type="entry name" value="Teichoic_Acid_Biosynth"/>
</dbReference>
<dbReference type="PANTHER" id="PTHR37316:SF3">
    <property type="entry name" value="TEICHOIC ACID GLYCEROL-PHOSPHATE TRANSFERASE"/>
    <property type="match status" value="1"/>
</dbReference>
<gene>
    <name evidence="7" type="ORF">D9V37_00175</name>
</gene>
<dbReference type="Gene3D" id="3.40.50.11820">
    <property type="match status" value="1"/>
</dbReference>
<dbReference type="GO" id="GO:0047355">
    <property type="term" value="F:CDP-glycerol glycerophosphotransferase activity"/>
    <property type="evidence" value="ECO:0007669"/>
    <property type="project" value="InterPro"/>
</dbReference>
<keyword evidence="4" id="KW-0808">Transferase</keyword>
<reference evidence="7 8" key="1">
    <citation type="submission" date="2018-10" db="EMBL/GenBank/DDBJ databases">
        <title>Marmoricola sp. 4Q3S-7 whole genome shotgun sequence.</title>
        <authorList>
            <person name="Li F."/>
        </authorList>
    </citation>
    <scope>NUCLEOTIDE SEQUENCE [LARGE SCALE GENOMIC DNA]</scope>
    <source>
        <strain evidence="7 8">4Q3S-7</strain>
    </source>
</reference>
<evidence type="ECO:0000256" key="1">
    <source>
        <dbReference type="ARBA" id="ARBA00004202"/>
    </source>
</evidence>
<evidence type="ECO:0000256" key="2">
    <source>
        <dbReference type="ARBA" id="ARBA00010488"/>
    </source>
</evidence>
<dbReference type="Pfam" id="PF04464">
    <property type="entry name" value="Glyphos_transf"/>
    <property type="match status" value="1"/>
</dbReference>
<dbReference type="GO" id="GO:0005886">
    <property type="term" value="C:plasma membrane"/>
    <property type="evidence" value="ECO:0007669"/>
    <property type="project" value="UniProtKB-SubCell"/>
</dbReference>
<evidence type="ECO:0000313" key="7">
    <source>
        <dbReference type="EMBL" id="RLV50451.1"/>
    </source>
</evidence>
<dbReference type="InterPro" id="IPR007554">
    <property type="entry name" value="Glycerophosphate_synth"/>
</dbReference>
<evidence type="ECO:0000256" key="4">
    <source>
        <dbReference type="ARBA" id="ARBA00022679"/>
    </source>
</evidence>
<comment type="similarity">
    <text evidence="2">Belongs to the CDP-glycerol glycerophosphotransferase family.</text>
</comment>
<dbReference type="AlphaFoldDB" id="A0A3L8P5J7"/>
<evidence type="ECO:0000256" key="6">
    <source>
        <dbReference type="ARBA" id="ARBA00023136"/>
    </source>
</evidence>
<sequence length="907" mass="99738">MSRSLLRRSLGRAVARVRRPRVGVVALLSGEPAAGRRLLEAVAAQRDVDVELVTIGSPGERREAVAGLRSKAVVVLTDDVTLGPDALRLLAAAGPTAVVRMAPYAPPLLARMLVDREALLAALRDDDDRDGVLTALRLLRAEHREVHAALSIVPRGGERALWLGDPWADLDERLRVHAEGRELAVDPAAFDRGWLWRDAFDLVETGERAGVDQWERFVAALEGLELSGLPVERRAALWVAANLSREETTRFVSSRRFAKGFATRVVDGRVVAELPPLPAEHAVLTEDDARLAALITRARRVGDDVRLELFAGIRHVEQSDPSEVSATLLLGDATFPAEVGTDPGVSRWLGDREQGHDAGRLVATVPATDDPLRLRVRVGDVVREGAVGAVDELGSASRLEGRPDGVVMSRWAETTGPVTDVRVEAGSVVVTGVSGGLTLASDDVSLPGDEEEPGTWRFRLAADRWGLGERPAPSGRYELRVDGEPVAPSSALLDRLPEETQTPQARITVRVRGGHVVVRLDPPLSDDEAGPRRQALLQRAYAQVTEPLDPGLVYVQSFTGQAANDHPLAIQQELARRRPDLDVRWLVADSHPAAPPGSCAVQHRSREWYDVLARAGHIVTNIDLERWFRRREGQQVLQTYHGYPSKRMGLDQWRARGFPPSRIAQDLARSSGTWTALLTPQPDADRYYREQYAYDGTILNLGYPRDDVLVGPDAERIRAQVRTRLGVGERRALLYAPTWRDDLATDFRRAEAEHHLELQTLLDGLGEEWVVLFRGHRFHGVGQGTDRVLELTAYPDVNDLILAADAAVLDYSSLRFDFALTGRPAVYLVPDLARYTGTVRGFLQDYPTTAPGPLVSSTAEVVTQLRDYDHLVASTRDRIDSFNQRFNSLVDGHAAERVVAAFFAALL</sequence>
<dbReference type="RefSeq" id="WP_121804132.1">
    <property type="nucleotide sequence ID" value="NZ_RDBE01000001.1"/>
</dbReference>
<keyword evidence="6" id="KW-0472">Membrane</keyword>
<dbReference type="InterPro" id="IPR043149">
    <property type="entry name" value="TagF_N"/>
</dbReference>
<dbReference type="Gene3D" id="3.40.50.12580">
    <property type="match status" value="1"/>
</dbReference>
<keyword evidence="3" id="KW-1003">Cell membrane</keyword>
<dbReference type="InterPro" id="IPR043148">
    <property type="entry name" value="TagF_C"/>
</dbReference>
<dbReference type="SUPFAM" id="SSF53756">
    <property type="entry name" value="UDP-Glycosyltransferase/glycogen phosphorylase"/>
    <property type="match status" value="1"/>
</dbReference>
<organism evidence="7 8">
    <name type="scientific">Nocardioides mangrovicus</name>
    <dbReference type="NCBI Taxonomy" id="2478913"/>
    <lineage>
        <taxon>Bacteria</taxon>
        <taxon>Bacillati</taxon>
        <taxon>Actinomycetota</taxon>
        <taxon>Actinomycetes</taxon>
        <taxon>Propionibacteriales</taxon>
        <taxon>Nocardioidaceae</taxon>
        <taxon>Nocardioides</taxon>
    </lineage>
</organism>
<accession>A0A3L8P5J7</accession>
<evidence type="ECO:0000256" key="5">
    <source>
        <dbReference type="ARBA" id="ARBA00022944"/>
    </source>
</evidence>
<evidence type="ECO:0000256" key="3">
    <source>
        <dbReference type="ARBA" id="ARBA00022475"/>
    </source>
</evidence>
<dbReference type="Proteomes" id="UP000281708">
    <property type="component" value="Unassembled WGS sequence"/>
</dbReference>
<evidence type="ECO:0000313" key="8">
    <source>
        <dbReference type="Proteomes" id="UP000281708"/>
    </source>
</evidence>
<comment type="subcellular location">
    <subcellularLocation>
        <location evidence="1">Cell membrane</location>
        <topology evidence="1">Peripheral membrane protein</topology>
    </subcellularLocation>
</comment>
<protein>
    <submittedName>
        <fullName evidence="7">Uncharacterized protein</fullName>
    </submittedName>
</protein>